<feature type="signal peptide" evidence="1">
    <location>
        <begin position="1"/>
        <end position="29"/>
    </location>
</feature>
<dbReference type="Proteomes" id="UP000507245">
    <property type="component" value="Unassembled WGS sequence"/>
</dbReference>
<gene>
    <name evidence="2" type="ORF">ORAREDHAP_LOCUS22334</name>
</gene>
<dbReference type="AlphaFoldDB" id="A0A6J5WX85"/>
<sequence>MALAFIPNLNALSTMLLMVLAVTTSLVLASHEVKETQLSFYFQDIFAGPNATDIPFAGISGKAWTFTQFATLYAIDDPVTEGSHPNSASVGRVQGTSMTSALDGLNAHVLFSIVFTNKKYNGTGKFRFVRGYITFETISVDIPNSYAVIRCNVTKPLRLEIYAAGLICVQLSAKPANKVLIRIKTE</sequence>
<keyword evidence="1" id="KW-0052">Apoplast</keyword>
<comment type="subcellular location">
    <subcellularLocation>
        <location evidence="1">Secreted</location>
        <location evidence="1">Extracellular space</location>
        <location evidence="1">Apoplast</location>
    </subcellularLocation>
</comment>
<dbReference type="PANTHER" id="PTHR21495">
    <property type="entry name" value="NUCLEOPORIN-RELATED"/>
    <property type="match status" value="1"/>
</dbReference>
<accession>A0A6J5WX85</accession>
<organism evidence="2 3">
    <name type="scientific">Prunus armeniaca</name>
    <name type="common">Apricot</name>
    <name type="synonym">Armeniaca vulgaris</name>
    <dbReference type="NCBI Taxonomy" id="36596"/>
    <lineage>
        <taxon>Eukaryota</taxon>
        <taxon>Viridiplantae</taxon>
        <taxon>Streptophyta</taxon>
        <taxon>Embryophyta</taxon>
        <taxon>Tracheophyta</taxon>
        <taxon>Spermatophyta</taxon>
        <taxon>Magnoliopsida</taxon>
        <taxon>eudicotyledons</taxon>
        <taxon>Gunneridae</taxon>
        <taxon>Pentapetalae</taxon>
        <taxon>rosids</taxon>
        <taxon>fabids</taxon>
        <taxon>Rosales</taxon>
        <taxon>Rosaceae</taxon>
        <taxon>Amygdaloideae</taxon>
        <taxon>Amygdaleae</taxon>
        <taxon>Prunus</taxon>
    </lineage>
</organism>
<dbReference type="InterPro" id="IPR004265">
    <property type="entry name" value="Dirigent"/>
</dbReference>
<evidence type="ECO:0000256" key="1">
    <source>
        <dbReference type="RuleBase" id="RU363099"/>
    </source>
</evidence>
<protein>
    <recommendedName>
        <fullName evidence="1">Dirigent protein</fullName>
    </recommendedName>
</protein>
<keyword evidence="1" id="KW-0964">Secreted</keyword>
<dbReference type="GO" id="GO:0048046">
    <property type="term" value="C:apoplast"/>
    <property type="evidence" value="ECO:0007669"/>
    <property type="project" value="UniProtKB-SubCell"/>
</dbReference>
<name>A0A6J5WX85_PRUAR</name>
<comment type="similarity">
    <text evidence="1">Belongs to the plant dirigent protein family.</text>
</comment>
<keyword evidence="1" id="KW-0732">Signal</keyword>
<dbReference type="EMBL" id="CAEKKB010000003">
    <property type="protein sequence ID" value="CAB4304647.1"/>
    <property type="molecule type" value="Genomic_DNA"/>
</dbReference>
<dbReference type="Pfam" id="PF03018">
    <property type="entry name" value="Dirigent"/>
    <property type="match status" value="1"/>
</dbReference>
<dbReference type="OrthoDB" id="1146155at2759"/>
<keyword evidence="3" id="KW-1185">Reference proteome</keyword>
<reference evidence="3" key="1">
    <citation type="journal article" date="2020" name="Genome Biol.">
        <title>Gamete binning: chromosome-level and haplotype-resolved genome assembly enabled by high-throughput single-cell sequencing of gamete genomes.</title>
        <authorList>
            <person name="Campoy J.A."/>
            <person name="Sun H."/>
            <person name="Goel M."/>
            <person name="Jiao W.-B."/>
            <person name="Folz-Donahue K."/>
            <person name="Wang N."/>
            <person name="Rubio M."/>
            <person name="Liu C."/>
            <person name="Kukat C."/>
            <person name="Ruiz D."/>
            <person name="Huettel B."/>
            <person name="Schneeberger K."/>
        </authorList>
    </citation>
    <scope>NUCLEOTIDE SEQUENCE [LARGE SCALE GENOMIC DNA]</scope>
    <source>
        <strain evidence="3">cv. Rojo Pasion</strain>
    </source>
</reference>
<proteinExistence type="inferred from homology"/>
<evidence type="ECO:0000313" key="2">
    <source>
        <dbReference type="EMBL" id="CAB4304647.1"/>
    </source>
</evidence>
<feature type="chain" id="PRO_5027155891" description="Dirigent protein" evidence="1">
    <location>
        <begin position="30"/>
        <end position="186"/>
    </location>
</feature>
<evidence type="ECO:0000313" key="3">
    <source>
        <dbReference type="Proteomes" id="UP000507245"/>
    </source>
</evidence>
<comment type="function">
    <text evidence="1">Dirigent proteins impart stereoselectivity on the phenoxy radical-coupling reaction, yielding optically active lignans from two molecules of coniferyl alcohol in the biosynthesis of lignans, flavonolignans, and alkaloids and thus plays a central role in plant secondary metabolism.</text>
</comment>
<comment type="subunit">
    <text evidence="1">Homodimer.</text>
</comment>